<name>A0A2V2W1N5_TRYCR</name>
<comment type="caution">
    <text evidence="3">The sequence shown here is derived from an EMBL/GenBank/DDBJ whole genome shotgun (WGS) entry which is preliminary data.</text>
</comment>
<organism evidence="3 4">
    <name type="scientific">Trypanosoma cruzi</name>
    <dbReference type="NCBI Taxonomy" id="5693"/>
    <lineage>
        <taxon>Eukaryota</taxon>
        <taxon>Discoba</taxon>
        <taxon>Euglenozoa</taxon>
        <taxon>Kinetoplastea</taxon>
        <taxon>Metakinetoplastina</taxon>
        <taxon>Trypanosomatida</taxon>
        <taxon>Trypanosomatidae</taxon>
        <taxon>Trypanosoma</taxon>
        <taxon>Schizotrypanum</taxon>
    </lineage>
</organism>
<dbReference type="VEuPathDB" id="TriTrypDB:BCY84_14183"/>
<dbReference type="CDD" id="cd24142">
    <property type="entry name" value="ACL4-like"/>
    <property type="match status" value="1"/>
</dbReference>
<dbReference type="Proteomes" id="UP000246121">
    <property type="component" value="Unassembled WGS sequence"/>
</dbReference>
<evidence type="ECO:0000313" key="4">
    <source>
        <dbReference type="Proteomes" id="UP000246121"/>
    </source>
</evidence>
<feature type="compositionally biased region" description="Acidic residues" evidence="2">
    <location>
        <begin position="309"/>
        <end position="338"/>
    </location>
</feature>
<reference evidence="3 4" key="1">
    <citation type="journal article" date="2018" name="Microb. Genom.">
        <title>Expanding an expanded genome: long-read sequencing of Trypanosoma cruzi.</title>
        <authorList>
            <person name="Berna L."/>
            <person name="Rodriguez M."/>
            <person name="Chiribao M.L."/>
            <person name="Parodi-Talice A."/>
            <person name="Pita S."/>
            <person name="Rijo G."/>
            <person name="Alvarez-Valin F."/>
            <person name="Robello C."/>
        </authorList>
    </citation>
    <scope>NUCLEOTIDE SEQUENCE [LARGE SCALE GENOMIC DNA]</scope>
    <source>
        <strain evidence="3 4">Dm28c</strain>
    </source>
</reference>
<dbReference type="VEuPathDB" id="TriTrypDB:TcCLB.508461.200"/>
<dbReference type="AlphaFoldDB" id="A0A2V2W1N5"/>
<dbReference type="VEuPathDB" id="TriTrypDB:TcYC6_0070300"/>
<dbReference type="GO" id="GO:0016567">
    <property type="term" value="P:protein ubiquitination"/>
    <property type="evidence" value="ECO:0007669"/>
    <property type="project" value="TreeGrafter"/>
</dbReference>
<dbReference type="GO" id="GO:0005680">
    <property type="term" value="C:anaphase-promoting complex"/>
    <property type="evidence" value="ECO:0007669"/>
    <property type="project" value="TreeGrafter"/>
</dbReference>
<dbReference type="VEuPathDB" id="TriTrypDB:C3747_1g179"/>
<dbReference type="VEuPathDB" id="TriTrypDB:TcG_04699"/>
<evidence type="ECO:0000256" key="1">
    <source>
        <dbReference type="ARBA" id="ARBA00022803"/>
    </source>
</evidence>
<keyword evidence="1" id="KW-0802">TPR repeat</keyword>
<dbReference type="Pfam" id="PF14559">
    <property type="entry name" value="TPR_19"/>
    <property type="match status" value="1"/>
</dbReference>
<dbReference type="EMBL" id="PRFA01000002">
    <property type="protein sequence ID" value="PWV02540.1"/>
    <property type="molecule type" value="Genomic_DNA"/>
</dbReference>
<dbReference type="VEuPathDB" id="TriTrypDB:TCSYLVIO_005751"/>
<dbReference type="SUPFAM" id="SSF48452">
    <property type="entry name" value="TPR-like"/>
    <property type="match status" value="1"/>
</dbReference>
<dbReference type="VEuPathDB" id="TriTrypDB:TcCL_NonESM12553"/>
<evidence type="ECO:0000313" key="3">
    <source>
        <dbReference type="EMBL" id="PWV02540.1"/>
    </source>
</evidence>
<dbReference type="Gene3D" id="1.25.40.10">
    <property type="entry name" value="Tetratricopeptide repeat domain"/>
    <property type="match status" value="1"/>
</dbReference>
<proteinExistence type="predicted"/>
<dbReference type="GO" id="GO:0051301">
    <property type="term" value="P:cell division"/>
    <property type="evidence" value="ECO:0007669"/>
    <property type="project" value="TreeGrafter"/>
</dbReference>
<dbReference type="VEuPathDB" id="TriTrypDB:TcBrA4_0061210"/>
<sequence length="338" mass="38294">MEVNTLLALAQNALDVGNSKAAEEFFEVALTRSPNNIDVLEAYAELLIHHAQDVPRAKQMLQHAIEVDPQRGYVNYLNLAQLSDADESLECYQRALPIVYGELRSCRKKRRRNTLNETLSTIYCAIAELYLTDLCYAPDAEQHCEESIVQALKCNGQSVEAHQLQASLRLSQNRPEEALQSLRHAVDLTHRLSEAHQPTYDSKVELSRLLMQVSPDDAYRFLLEILQLGDNNPYIWFLLGESARLRKRYADSARLLRRARVMLTMTENGAEALKEVDKAIGVLVEEMGGPAAVEQIADLDHPNPIELLMQEEGEEAEERGDDNDDMDKQEWVSCDDED</sequence>
<dbReference type="InterPro" id="IPR011990">
    <property type="entry name" value="TPR-like_helical_dom_sf"/>
</dbReference>
<dbReference type="GO" id="GO:0031145">
    <property type="term" value="P:anaphase-promoting complex-dependent catabolic process"/>
    <property type="evidence" value="ECO:0007669"/>
    <property type="project" value="TreeGrafter"/>
</dbReference>
<protein>
    <submittedName>
        <fullName evidence="3">Uncharacterized protein</fullName>
    </submittedName>
</protein>
<dbReference type="PANTHER" id="PTHR12558:SF10">
    <property type="entry name" value="CELL DIVISION CYCLE PROTEIN 23 HOMOLOG"/>
    <property type="match status" value="1"/>
</dbReference>
<dbReference type="PANTHER" id="PTHR12558">
    <property type="entry name" value="CELL DIVISION CYCLE 16,23,27"/>
    <property type="match status" value="1"/>
</dbReference>
<dbReference type="VEuPathDB" id="TriTrypDB:ECC02_001302"/>
<dbReference type="VEuPathDB" id="TriTrypDB:TCDM_00076"/>
<feature type="region of interest" description="Disordered" evidence="2">
    <location>
        <begin position="308"/>
        <end position="338"/>
    </location>
</feature>
<dbReference type="VEuPathDB" id="TriTrypDB:Tc_MARK_4376"/>
<gene>
    <name evidence="3" type="ORF">C4B63_2g168</name>
</gene>
<dbReference type="GO" id="GO:0045842">
    <property type="term" value="P:positive regulation of mitotic metaphase/anaphase transition"/>
    <property type="evidence" value="ECO:0007669"/>
    <property type="project" value="TreeGrafter"/>
</dbReference>
<accession>A0A2V2W1N5</accession>
<evidence type="ECO:0000256" key="2">
    <source>
        <dbReference type="SAM" id="MobiDB-lite"/>
    </source>
</evidence>
<dbReference type="VEuPathDB" id="TriTrypDB:C4B63_2g168"/>